<reference evidence="1" key="1">
    <citation type="submission" date="2021-06" db="EMBL/GenBank/DDBJ databases">
        <authorList>
            <person name="Kallberg Y."/>
            <person name="Tangrot J."/>
            <person name="Rosling A."/>
        </authorList>
    </citation>
    <scope>NUCLEOTIDE SEQUENCE</scope>
    <source>
        <strain evidence="1">28 12/20/2015</strain>
    </source>
</reference>
<feature type="non-terminal residue" evidence="1">
    <location>
        <position position="1"/>
    </location>
</feature>
<sequence length="62" mass="7096">NKTRILLNTNEPDMNTVDQLESDILLENNEIEEIVAKLPDESSYMSETAQIITTYLQVIDEP</sequence>
<comment type="caution">
    <text evidence="1">The sequence shown here is derived from an EMBL/GenBank/DDBJ whole genome shotgun (WGS) entry which is preliminary data.</text>
</comment>
<accession>A0ACA9RM45</accession>
<name>A0ACA9RM45_9GLOM</name>
<protein>
    <submittedName>
        <fullName evidence="1">9648_t:CDS:1</fullName>
    </submittedName>
</protein>
<organism evidence="1 2">
    <name type="scientific">Cetraspora pellucida</name>
    <dbReference type="NCBI Taxonomy" id="1433469"/>
    <lineage>
        <taxon>Eukaryota</taxon>
        <taxon>Fungi</taxon>
        <taxon>Fungi incertae sedis</taxon>
        <taxon>Mucoromycota</taxon>
        <taxon>Glomeromycotina</taxon>
        <taxon>Glomeromycetes</taxon>
        <taxon>Diversisporales</taxon>
        <taxon>Gigasporaceae</taxon>
        <taxon>Cetraspora</taxon>
    </lineage>
</organism>
<proteinExistence type="predicted"/>
<evidence type="ECO:0000313" key="2">
    <source>
        <dbReference type="Proteomes" id="UP000789366"/>
    </source>
</evidence>
<evidence type="ECO:0000313" key="1">
    <source>
        <dbReference type="EMBL" id="CAG8799101.1"/>
    </source>
</evidence>
<dbReference type="Proteomes" id="UP000789366">
    <property type="component" value="Unassembled WGS sequence"/>
</dbReference>
<keyword evidence="2" id="KW-1185">Reference proteome</keyword>
<feature type="non-terminal residue" evidence="1">
    <location>
        <position position="62"/>
    </location>
</feature>
<gene>
    <name evidence="1" type="ORF">SPELUC_LOCUS17898</name>
</gene>
<dbReference type="EMBL" id="CAJVPW010077793">
    <property type="protein sequence ID" value="CAG8799101.1"/>
    <property type="molecule type" value="Genomic_DNA"/>
</dbReference>